<feature type="transmembrane region" description="Helical" evidence="1">
    <location>
        <begin position="64"/>
        <end position="85"/>
    </location>
</feature>
<dbReference type="OrthoDB" id="651989at2"/>
<evidence type="ECO:0008006" key="4">
    <source>
        <dbReference type="Google" id="ProtNLM"/>
    </source>
</evidence>
<accession>A0A1M5XEY2</accession>
<gene>
    <name evidence="2" type="ORF">SAMN04488109_6467</name>
</gene>
<feature type="transmembrane region" description="Helical" evidence="1">
    <location>
        <begin position="6"/>
        <end position="28"/>
    </location>
</feature>
<keyword evidence="1" id="KW-1133">Transmembrane helix</keyword>
<name>A0A1M5XEY2_9BACT</name>
<organism evidence="2 3">
    <name type="scientific">Chryseolinea serpens</name>
    <dbReference type="NCBI Taxonomy" id="947013"/>
    <lineage>
        <taxon>Bacteria</taxon>
        <taxon>Pseudomonadati</taxon>
        <taxon>Bacteroidota</taxon>
        <taxon>Cytophagia</taxon>
        <taxon>Cytophagales</taxon>
        <taxon>Fulvivirgaceae</taxon>
        <taxon>Chryseolinea</taxon>
    </lineage>
</organism>
<dbReference type="Proteomes" id="UP000184212">
    <property type="component" value="Unassembled WGS sequence"/>
</dbReference>
<dbReference type="STRING" id="947013.SAMN04488109_6467"/>
<feature type="transmembrane region" description="Helical" evidence="1">
    <location>
        <begin position="186"/>
        <end position="209"/>
    </location>
</feature>
<proteinExistence type="predicted"/>
<keyword evidence="1" id="KW-0812">Transmembrane</keyword>
<evidence type="ECO:0000313" key="2">
    <source>
        <dbReference type="EMBL" id="SHH98309.1"/>
    </source>
</evidence>
<feature type="transmembrane region" description="Helical" evidence="1">
    <location>
        <begin position="35"/>
        <end position="52"/>
    </location>
</feature>
<evidence type="ECO:0000256" key="1">
    <source>
        <dbReference type="SAM" id="Phobius"/>
    </source>
</evidence>
<keyword evidence="1" id="KW-0472">Membrane</keyword>
<evidence type="ECO:0000313" key="3">
    <source>
        <dbReference type="Proteomes" id="UP000184212"/>
    </source>
</evidence>
<protein>
    <recommendedName>
        <fullName evidence="4">YhhN-like protein</fullName>
    </recommendedName>
</protein>
<feature type="transmembrane region" description="Helical" evidence="1">
    <location>
        <begin position="92"/>
        <end position="111"/>
    </location>
</feature>
<dbReference type="EMBL" id="FQWQ01000006">
    <property type="protein sequence ID" value="SHH98309.1"/>
    <property type="molecule type" value="Genomic_DNA"/>
</dbReference>
<feature type="transmembrane region" description="Helical" evidence="1">
    <location>
        <begin position="153"/>
        <end position="174"/>
    </location>
</feature>
<reference evidence="2 3" key="1">
    <citation type="submission" date="2016-11" db="EMBL/GenBank/DDBJ databases">
        <authorList>
            <person name="Jaros S."/>
            <person name="Januszkiewicz K."/>
            <person name="Wedrychowicz H."/>
        </authorList>
    </citation>
    <scope>NUCLEOTIDE SEQUENCE [LARGE SCALE GENOMIC DNA]</scope>
    <source>
        <strain evidence="2 3">DSM 24574</strain>
    </source>
</reference>
<sequence length="225" mass="26397">MTIEKFLIIVKIIMVLASVIVLLSFLYFKKRAIEIKLIGFNFLSPVVGYFSIDLLDLRGMQVNIPQNIEMLVHFVIITIMYYLALQKRYPKVFLTLLIVFSIFAIVNMLFLQKTYFNSYTVTISNVIAIAYCVAYFYRLLIDLPAQHLQRLPMFWFSAGFLMQAAGALFLYLFTAYLTKFFFDDVLIYWTFHNFLNIFLEILILIGVVVDLRNTRPRRVAVMKNL</sequence>
<dbReference type="RefSeq" id="WP_073142862.1">
    <property type="nucleotide sequence ID" value="NZ_FQWQ01000006.1"/>
</dbReference>
<feature type="transmembrane region" description="Helical" evidence="1">
    <location>
        <begin position="123"/>
        <end position="141"/>
    </location>
</feature>
<keyword evidence="3" id="KW-1185">Reference proteome</keyword>
<dbReference type="AlphaFoldDB" id="A0A1M5XEY2"/>